<dbReference type="Pfam" id="PF02498">
    <property type="entry name" value="Bro-N"/>
    <property type="match status" value="1"/>
</dbReference>
<dbReference type="EMBL" id="JACCKS010000027">
    <property type="protein sequence ID" value="NZA39859.1"/>
    <property type="molecule type" value="Genomic_DNA"/>
</dbReference>
<protein>
    <submittedName>
        <fullName evidence="2">Bro-N domain-containing protein</fullName>
    </submittedName>
</protein>
<feature type="domain" description="Bro-N" evidence="1">
    <location>
        <begin position="1"/>
        <end position="107"/>
    </location>
</feature>
<dbReference type="SMART" id="SM01040">
    <property type="entry name" value="Bro-N"/>
    <property type="match status" value="1"/>
</dbReference>
<dbReference type="Proteomes" id="UP000586254">
    <property type="component" value="Unassembled WGS sequence"/>
</dbReference>
<dbReference type="InterPro" id="IPR003497">
    <property type="entry name" value="BRO_N_domain"/>
</dbReference>
<proteinExistence type="predicted"/>
<dbReference type="RefSeq" id="WP_180494089.1">
    <property type="nucleotide sequence ID" value="NZ_JACCKS010000027.1"/>
</dbReference>
<gene>
    <name evidence="2" type="ORF">H0N91_17420</name>
</gene>
<organism evidence="2 3">
    <name type="scientific">Eubacterium callanderi</name>
    <dbReference type="NCBI Taxonomy" id="53442"/>
    <lineage>
        <taxon>Bacteria</taxon>
        <taxon>Bacillati</taxon>
        <taxon>Bacillota</taxon>
        <taxon>Clostridia</taxon>
        <taxon>Eubacteriales</taxon>
        <taxon>Eubacteriaceae</taxon>
        <taxon>Eubacterium</taxon>
    </lineage>
</organism>
<dbReference type="PANTHER" id="PTHR36180">
    <property type="entry name" value="DNA-BINDING PROTEIN-RELATED-RELATED"/>
    <property type="match status" value="1"/>
</dbReference>
<sequence>MQNELKIFENEEFGEVRSLMIDNEPWFVGRDVTEALGYEKGRNAIQKHVDEEDALKWGILTSGGEQEMTIINESGLYSLIFSSKLESAKKFKHWVTSEVLPSIRKTGSFMDKKYPVDASTLKGVASSGCLIERTMKHQGSAPFEVTKVLDSLFKQSGIVLPECFVKPPETQMKLKIVGIE</sequence>
<evidence type="ECO:0000313" key="2">
    <source>
        <dbReference type="EMBL" id="NZA39859.1"/>
    </source>
</evidence>
<accession>A0A853JU44</accession>
<comment type="caution">
    <text evidence="2">The sequence shown here is derived from an EMBL/GenBank/DDBJ whole genome shotgun (WGS) entry which is preliminary data.</text>
</comment>
<evidence type="ECO:0000313" key="3">
    <source>
        <dbReference type="Proteomes" id="UP000586254"/>
    </source>
</evidence>
<reference evidence="2 3" key="1">
    <citation type="submission" date="2020-07" db="EMBL/GenBank/DDBJ databases">
        <title>Organ Donor 1.</title>
        <authorList>
            <person name="Marsh A.J."/>
            <person name="Azcarate-Peril M.A."/>
        </authorList>
    </citation>
    <scope>NUCLEOTIDE SEQUENCE [LARGE SCALE GENOMIC DNA]</scope>
    <source>
        <strain evidence="2 3">AMC0717</strain>
    </source>
</reference>
<dbReference type="AlphaFoldDB" id="A0A853JU44"/>
<dbReference type="PANTHER" id="PTHR36180:SF2">
    <property type="entry name" value="BRO FAMILY PROTEIN"/>
    <property type="match status" value="1"/>
</dbReference>
<dbReference type="PROSITE" id="PS51750">
    <property type="entry name" value="BRO_N"/>
    <property type="match status" value="1"/>
</dbReference>
<name>A0A853JU44_9FIRM</name>
<evidence type="ECO:0000259" key="1">
    <source>
        <dbReference type="PROSITE" id="PS51750"/>
    </source>
</evidence>